<sequence>MKEKNKSLLWGALIGSVVGSVTALLLAPKSGKELRQDIAEGARTVGSKTTELAGKVGEQGAFLIGKVKDTAGGVIQDIRGWRKSDADDRDSEEAYEELAQISSFDGSEEDLADGNEFKQDAGDLE</sequence>
<name>A0ABU6PXW7_9BACL</name>
<feature type="region of interest" description="Disordered" evidence="1">
    <location>
        <begin position="103"/>
        <end position="125"/>
    </location>
</feature>
<proteinExistence type="predicted"/>
<feature type="compositionally biased region" description="Basic and acidic residues" evidence="1">
    <location>
        <begin position="115"/>
        <end position="125"/>
    </location>
</feature>
<organism evidence="2 3">
    <name type="scientific">Paenibacillus chibensis</name>
    <dbReference type="NCBI Taxonomy" id="59846"/>
    <lineage>
        <taxon>Bacteria</taxon>
        <taxon>Bacillati</taxon>
        <taxon>Bacillota</taxon>
        <taxon>Bacilli</taxon>
        <taxon>Bacillales</taxon>
        <taxon>Paenibacillaceae</taxon>
        <taxon>Paenibacillus</taxon>
    </lineage>
</organism>
<dbReference type="Proteomes" id="UP001343257">
    <property type="component" value="Unassembled WGS sequence"/>
</dbReference>
<evidence type="ECO:0000313" key="2">
    <source>
        <dbReference type="EMBL" id="MED5019711.1"/>
    </source>
</evidence>
<dbReference type="RefSeq" id="WP_328280808.1">
    <property type="nucleotide sequence ID" value="NZ_JARTLD010000054.1"/>
</dbReference>
<dbReference type="InterPro" id="IPR024623">
    <property type="entry name" value="YtxH"/>
</dbReference>
<dbReference type="PANTHER" id="PTHR35792:SF1">
    <property type="entry name" value="SLL0268 PROTEIN"/>
    <property type="match status" value="1"/>
</dbReference>
<evidence type="ECO:0000256" key="1">
    <source>
        <dbReference type="SAM" id="MobiDB-lite"/>
    </source>
</evidence>
<reference evidence="2 3" key="1">
    <citation type="submission" date="2023-03" db="EMBL/GenBank/DDBJ databases">
        <title>Bacillus Genome Sequencing.</title>
        <authorList>
            <person name="Dunlap C."/>
        </authorList>
    </citation>
    <scope>NUCLEOTIDE SEQUENCE [LARGE SCALE GENOMIC DNA]</scope>
    <source>
        <strain evidence="2 3">NRS-52</strain>
    </source>
</reference>
<dbReference type="InterPro" id="IPR052928">
    <property type="entry name" value="Desiccation-related_membrane"/>
</dbReference>
<accession>A0ABU6PXW7</accession>
<protein>
    <submittedName>
        <fullName evidence="2">YtxH domain-containing protein</fullName>
    </submittedName>
</protein>
<keyword evidence="3" id="KW-1185">Reference proteome</keyword>
<dbReference type="PANTHER" id="PTHR35792">
    <property type="entry name" value="GENERAL STRESS PROTEIN"/>
    <property type="match status" value="1"/>
</dbReference>
<evidence type="ECO:0000313" key="3">
    <source>
        <dbReference type="Proteomes" id="UP001343257"/>
    </source>
</evidence>
<gene>
    <name evidence="2" type="ORF">P9847_20655</name>
</gene>
<dbReference type="Pfam" id="PF12732">
    <property type="entry name" value="YtxH"/>
    <property type="match status" value="1"/>
</dbReference>
<comment type="caution">
    <text evidence="2">The sequence shown here is derived from an EMBL/GenBank/DDBJ whole genome shotgun (WGS) entry which is preliminary data.</text>
</comment>
<dbReference type="EMBL" id="JARTLD010000054">
    <property type="protein sequence ID" value="MED5019711.1"/>
    <property type="molecule type" value="Genomic_DNA"/>
</dbReference>